<keyword evidence="1" id="KW-1133">Transmembrane helix</keyword>
<keyword evidence="1" id="KW-0472">Membrane</keyword>
<feature type="transmembrane region" description="Helical" evidence="1">
    <location>
        <begin position="52"/>
        <end position="74"/>
    </location>
</feature>
<evidence type="ECO:0000313" key="3">
    <source>
        <dbReference type="Proteomes" id="UP000276133"/>
    </source>
</evidence>
<dbReference type="EMBL" id="REGN01003518">
    <property type="protein sequence ID" value="RNA22203.1"/>
    <property type="molecule type" value="Genomic_DNA"/>
</dbReference>
<comment type="caution">
    <text evidence="2">The sequence shown here is derived from an EMBL/GenBank/DDBJ whole genome shotgun (WGS) entry which is preliminary data.</text>
</comment>
<keyword evidence="3" id="KW-1185">Reference proteome</keyword>
<protein>
    <submittedName>
        <fullName evidence="2">Uncharacterized protein</fullName>
    </submittedName>
</protein>
<reference evidence="2 3" key="1">
    <citation type="journal article" date="2018" name="Sci. Rep.">
        <title>Genomic signatures of local adaptation to the degree of environmental predictability in rotifers.</title>
        <authorList>
            <person name="Franch-Gras L."/>
            <person name="Hahn C."/>
            <person name="Garcia-Roger E.M."/>
            <person name="Carmona M.J."/>
            <person name="Serra M."/>
            <person name="Gomez A."/>
        </authorList>
    </citation>
    <scope>NUCLEOTIDE SEQUENCE [LARGE SCALE GENOMIC DNA]</scope>
    <source>
        <strain evidence="2">HYR1</strain>
    </source>
</reference>
<name>A0A3M7RF46_BRAPC</name>
<gene>
    <name evidence="2" type="ORF">BpHYR1_035786</name>
</gene>
<sequence>MADSNNNESLGKDLEEECGINVFVHFLNQLIILHRFIGLCVTDQYNIQHTIFLLYSVLIFPICLFYFALLVKLLDKSCQRN</sequence>
<proteinExistence type="predicted"/>
<evidence type="ECO:0000256" key="1">
    <source>
        <dbReference type="SAM" id="Phobius"/>
    </source>
</evidence>
<evidence type="ECO:0000313" key="2">
    <source>
        <dbReference type="EMBL" id="RNA22203.1"/>
    </source>
</evidence>
<accession>A0A3M7RF46</accession>
<organism evidence="2 3">
    <name type="scientific">Brachionus plicatilis</name>
    <name type="common">Marine rotifer</name>
    <name type="synonym">Brachionus muelleri</name>
    <dbReference type="NCBI Taxonomy" id="10195"/>
    <lineage>
        <taxon>Eukaryota</taxon>
        <taxon>Metazoa</taxon>
        <taxon>Spiralia</taxon>
        <taxon>Gnathifera</taxon>
        <taxon>Rotifera</taxon>
        <taxon>Eurotatoria</taxon>
        <taxon>Monogononta</taxon>
        <taxon>Pseudotrocha</taxon>
        <taxon>Ploima</taxon>
        <taxon>Brachionidae</taxon>
        <taxon>Brachionus</taxon>
    </lineage>
</organism>
<dbReference type="Proteomes" id="UP000276133">
    <property type="component" value="Unassembled WGS sequence"/>
</dbReference>
<keyword evidence="1" id="KW-0812">Transmembrane</keyword>
<dbReference type="AlphaFoldDB" id="A0A3M7RF46"/>